<evidence type="ECO:0000313" key="1">
    <source>
        <dbReference type="EMBL" id="NGO51188.1"/>
    </source>
</evidence>
<accession>A0A6G4WA22</accession>
<dbReference type="Proteomes" id="UP001642900">
    <property type="component" value="Unassembled WGS sequence"/>
</dbReference>
<organism evidence="1 2">
    <name type="scientific">Allomesorhizobium camelthorni</name>
    <dbReference type="NCBI Taxonomy" id="475069"/>
    <lineage>
        <taxon>Bacteria</taxon>
        <taxon>Pseudomonadati</taxon>
        <taxon>Pseudomonadota</taxon>
        <taxon>Alphaproteobacteria</taxon>
        <taxon>Hyphomicrobiales</taxon>
        <taxon>Phyllobacteriaceae</taxon>
        <taxon>Allomesorhizobium</taxon>
    </lineage>
</organism>
<dbReference type="AlphaFoldDB" id="A0A6G4WA22"/>
<gene>
    <name evidence="1" type="ORF">G6N73_08325</name>
</gene>
<evidence type="ECO:0000313" key="2">
    <source>
        <dbReference type="Proteomes" id="UP001642900"/>
    </source>
</evidence>
<dbReference type="EMBL" id="JAAKZF010000007">
    <property type="protein sequence ID" value="NGO51188.1"/>
    <property type="molecule type" value="Genomic_DNA"/>
</dbReference>
<protein>
    <recommendedName>
        <fullName evidence="3">DUF433 domain-containing protein</fullName>
    </recommendedName>
</protein>
<proteinExistence type="predicted"/>
<sequence>MIAVTRSNSMDALIGVGLYTPAEAGRLLQVPPPKIVRWMRGHNIGNKQYAPLWKPEIELGDERIFLGFRDLMEVRVANAFIKAGLSAIRVRAAIELAQEIIGQDHPLSTNRFRTDGREIFLQVIETDETGEQREKLLNLFRRQYEFKGIIDPILRTVDFDDDGQPMLWWPRGRQGQIVVDPARAFGQPIDSSSSVPTAILAAAARIEGVKGAAHAYEVSEASVVRSIEFEEQVGQRLAA</sequence>
<keyword evidence="2" id="KW-1185">Reference proteome</keyword>
<name>A0A6G4WA22_9HYPH</name>
<evidence type="ECO:0008006" key="3">
    <source>
        <dbReference type="Google" id="ProtNLM"/>
    </source>
</evidence>
<reference evidence="1 2" key="1">
    <citation type="submission" date="2020-02" db="EMBL/GenBank/DDBJ databases">
        <title>Genome sequence of strain CCNWXJ40-4.</title>
        <authorList>
            <person name="Gao J."/>
            <person name="Sun J."/>
        </authorList>
    </citation>
    <scope>NUCLEOTIDE SEQUENCE [LARGE SCALE GENOMIC DNA]</scope>
    <source>
        <strain evidence="1 2">CCNWXJ 40-4</strain>
    </source>
</reference>
<comment type="caution">
    <text evidence="1">The sequence shown here is derived from an EMBL/GenBank/DDBJ whole genome shotgun (WGS) entry which is preliminary data.</text>
</comment>